<organism evidence="2">
    <name type="scientific">uncultured Caudovirales phage</name>
    <dbReference type="NCBI Taxonomy" id="2100421"/>
    <lineage>
        <taxon>Viruses</taxon>
        <taxon>Duplodnaviria</taxon>
        <taxon>Heunggongvirae</taxon>
        <taxon>Uroviricota</taxon>
        <taxon>Caudoviricetes</taxon>
        <taxon>Peduoviridae</taxon>
        <taxon>Maltschvirus</taxon>
        <taxon>Maltschvirus maltsch</taxon>
    </lineage>
</organism>
<evidence type="ECO:0000259" key="1">
    <source>
        <dbReference type="SMART" id="SM00760"/>
    </source>
</evidence>
<dbReference type="CDD" id="cd06571">
    <property type="entry name" value="Bac_DnaA_C"/>
    <property type="match status" value="1"/>
</dbReference>
<dbReference type="EMBL" id="LR798389">
    <property type="protein sequence ID" value="CAB5228870.1"/>
    <property type="molecule type" value="Genomic_DNA"/>
</dbReference>
<dbReference type="Gene3D" id="1.10.1750.10">
    <property type="match status" value="1"/>
</dbReference>
<accession>A0A6J7XCQ8</accession>
<feature type="domain" description="Chromosomal replication initiator DnaA C-terminal" evidence="1">
    <location>
        <begin position="7"/>
        <end position="82"/>
    </location>
</feature>
<reference evidence="2" key="1">
    <citation type="submission" date="2020-05" db="EMBL/GenBank/DDBJ databases">
        <authorList>
            <person name="Chiriac C."/>
            <person name="Salcher M."/>
            <person name="Ghai R."/>
            <person name="Kavagutti S V."/>
        </authorList>
    </citation>
    <scope>NUCLEOTIDE SEQUENCE</scope>
</reference>
<dbReference type="SMART" id="SM00760">
    <property type="entry name" value="Bac_DnaA_C"/>
    <property type="match status" value="1"/>
</dbReference>
<dbReference type="GO" id="GO:0006270">
    <property type="term" value="P:DNA replication initiation"/>
    <property type="evidence" value="ECO:0007669"/>
    <property type="project" value="InterPro"/>
</dbReference>
<gene>
    <name evidence="2" type="ORF">UFOVP1545_41</name>
</gene>
<proteinExistence type="predicted"/>
<dbReference type="GO" id="GO:0006275">
    <property type="term" value="P:regulation of DNA replication"/>
    <property type="evidence" value="ECO:0007669"/>
    <property type="project" value="InterPro"/>
</dbReference>
<dbReference type="SUPFAM" id="SSF48295">
    <property type="entry name" value="TrpR-like"/>
    <property type="match status" value="1"/>
</dbReference>
<sequence length="90" mass="10338">MMTTPVTMASIVADVAAAHRLPVADLMGRSTLKWVVVARHEAMWRIRQVMWADGVTPRYSLPQIGRYFSRHHTTVIHACKQHPKRHIHAF</sequence>
<dbReference type="GO" id="GO:0005524">
    <property type="term" value="F:ATP binding"/>
    <property type="evidence" value="ECO:0007669"/>
    <property type="project" value="InterPro"/>
</dbReference>
<dbReference type="InterPro" id="IPR010921">
    <property type="entry name" value="Trp_repressor/repl_initiator"/>
</dbReference>
<dbReference type="GO" id="GO:0043565">
    <property type="term" value="F:sequence-specific DNA binding"/>
    <property type="evidence" value="ECO:0007669"/>
    <property type="project" value="InterPro"/>
</dbReference>
<evidence type="ECO:0000313" key="2">
    <source>
        <dbReference type="EMBL" id="CAB5228870.1"/>
    </source>
</evidence>
<dbReference type="InterPro" id="IPR013159">
    <property type="entry name" value="DnaA_C"/>
</dbReference>
<protein>
    <submittedName>
        <fullName evidence="2">Chromosomal replication initiator, DnaA C-terminal</fullName>
    </submittedName>
</protein>
<dbReference type="Pfam" id="PF08299">
    <property type="entry name" value="Bac_DnaA_C"/>
    <property type="match status" value="1"/>
</dbReference>
<name>A0A6J7XCQ8_9CAUD</name>